<organism evidence="11 12">
    <name type="scientific">Candida boidinii</name>
    <name type="common">Yeast</name>
    <dbReference type="NCBI Taxonomy" id="5477"/>
    <lineage>
        <taxon>Eukaryota</taxon>
        <taxon>Fungi</taxon>
        <taxon>Dikarya</taxon>
        <taxon>Ascomycota</taxon>
        <taxon>Saccharomycotina</taxon>
        <taxon>Pichiomycetes</taxon>
        <taxon>Pichiales</taxon>
        <taxon>Pichiaceae</taxon>
        <taxon>Ogataea</taxon>
        <taxon>Ogataea/Candida clade</taxon>
    </lineage>
</organism>
<evidence type="ECO:0000256" key="9">
    <source>
        <dbReference type="RuleBase" id="RU367142"/>
    </source>
</evidence>
<keyword evidence="4 9" id="KW-0812">Transmembrane</keyword>
<protein>
    <recommendedName>
        <fullName evidence="3 9">Mitochondrial import inner membrane translocase subunit Tim21</fullName>
    </recommendedName>
</protein>
<comment type="subcellular location">
    <subcellularLocation>
        <location evidence="9">Mitochondrion inner membrane</location>
        <topology evidence="9">Single-pass membrane protein</topology>
    </subcellularLocation>
    <subcellularLocation>
        <location evidence="1">Mitochondrion membrane</location>
        <topology evidence="1">Single-pass membrane protein</topology>
    </subcellularLocation>
</comment>
<dbReference type="AlphaFoldDB" id="A0A9W6WKL0"/>
<evidence type="ECO:0000256" key="4">
    <source>
        <dbReference type="ARBA" id="ARBA00022692"/>
    </source>
</evidence>
<comment type="subunit">
    <text evidence="9">Component of the TIM23 complex.</text>
</comment>
<dbReference type="Proteomes" id="UP001165120">
    <property type="component" value="Unassembled WGS sequence"/>
</dbReference>
<dbReference type="PANTHER" id="PTHR13032">
    <property type="entry name" value="MITOCHONDRIAL IMPORT INNER MEMBRANE TRANSLOCASE SUBUNIT TIM21"/>
    <property type="match status" value="1"/>
</dbReference>
<evidence type="ECO:0000313" key="11">
    <source>
        <dbReference type="EMBL" id="GME76646.1"/>
    </source>
</evidence>
<gene>
    <name evidence="11" type="ORF">Cboi02_000525800</name>
</gene>
<evidence type="ECO:0000256" key="2">
    <source>
        <dbReference type="ARBA" id="ARBA00010867"/>
    </source>
</evidence>
<keyword evidence="9" id="KW-0653">Protein transport</keyword>
<feature type="compositionally biased region" description="Polar residues" evidence="10">
    <location>
        <begin position="1"/>
        <end position="11"/>
    </location>
</feature>
<sequence length="225" mass="25052">MRLLSTSRILNTQSQQSSTAGSQSGSNKQQNKNGGPSVFNLFKRGSKFLVSTSIVLAALGISSISLYLVFTELFSPSGETQTFNRVVSMIEKDEKSLKLLGYSDEEISKNNGKIKLNAYGEMINDDRWTRNRPVSATKFTGKDSKEHLLMRFFVESQYKVGIVQLEAIDESFIEQNLIFVSIDVNGEQRHYLVGGPAIQLKRNPNGLFSTNNGGFLGIKWGPKRD</sequence>
<name>A0A9W6WKL0_CANBO</name>
<keyword evidence="5" id="KW-0809">Transit peptide</keyword>
<keyword evidence="8 9" id="KW-0472">Membrane</keyword>
<proteinExistence type="inferred from homology"/>
<evidence type="ECO:0000256" key="10">
    <source>
        <dbReference type="SAM" id="MobiDB-lite"/>
    </source>
</evidence>
<keyword evidence="12" id="KW-1185">Reference proteome</keyword>
<evidence type="ECO:0000256" key="3">
    <source>
        <dbReference type="ARBA" id="ARBA00020726"/>
    </source>
</evidence>
<keyword evidence="9" id="KW-0811">Translocation</keyword>
<evidence type="ECO:0000256" key="1">
    <source>
        <dbReference type="ARBA" id="ARBA00004304"/>
    </source>
</evidence>
<dbReference type="OrthoDB" id="436405at2759"/>
<feature type="transmembrane region" description="Helical" evidence="9">
    <location>
        <begin position="48"/>
        <end position="70"/>
    </location>
</feature>
<evidence type="ECO:0000256" key="8">
    <source>
        <dbReference type="ARBA" id="ARBA00023136"/>
    </source>
</evidence>
<evidence type="ECO:0000313" key="12">
    <source>
        <dbReference type="Proteomes" id="UP001165120"/>
    </source>
</evidence>
<accession>A0A9W6WKL0</accession>
<comment type="similarity">
    <text evidence="2 9">Belongs to the TIM21 family.</text>
</comment>
<dbReference type="PANTHER" id="PTHR13032:SF6">
    <property type="entry name" value="MITOCHONDRIAL IMPORT INNER MEMBRANE TRANSLOCASE SUBUNIT TIM21"/>
    <property type="match status" value="1"/>
</dbReference>
<evidence type="ECO:0000256" key="6">
    <source>
        <dbReference type="ARBA" id="ARBA00022989"/>
    </source>
</evidence>
<reference evidence="11" key="1">
    <citation type="submission" date="2023-04" db="EMBL/GenBank/DDBJ databases">
        <title>Candida boidinii NBRC 10035.</title>
        <authorList>
            <person name="Ichikawa N."/>
            <person name="Sato H."/>
            <person name="Tonouchi N."/>
        </authorList>
    </citation>
    <scope>NUCLEOTIDE SEQUENCE</scope>
    <source>
        <strain evidence="11">NBRC 10035</strain>
    </source>
</reference>
<dbReference type="Pfam" id="PF08294">
    <property type="entry name" value="TIM21"/>
    <property type="match status" value="1"/>
</dbReference>
<dbReference type="Gene3D" id="3.10.450.320">
    <property type="entry name" value="Mitochondrial import inner membrane translocase subunit Tim21"/>
    <property type="match status" value="1"/>
</dbReference>
<keyword evidence="6 9" id="KW-1133">Transmembrane helix</keyword>
<keyword evidence="9" id="KW-0813">Transport</keyword>
<dbReference type="InterPro" id="IPR013261">
    <property type="entry name" value="Tim21"/>
</dbReference>
<comment type="caution">
    <text evidence="11">The sequence shown here is derived from an EMBL/GenBank/DDBJ whole genome shotgun (WGS) entry which is preliminary data.</text>
</comment>
<dbReference type="InterPro" id="IPR038552">
    <property type="entry name" value="Tim21_IMS_sf"/>
</dbReference>
<feature type="region of interest" description="Disordered" evidence="10">
    <location>
        <begin position="1"/>
        <end position="36"/>
    </location>
</feature>
<keyword evidence="9" id="KW-0999">Mitochondrion inner membrane</keyword>
<dbReference type="EMBL" id="BSXN01002454">
    <property type="protein sequence ID" value="GME76646.1"/>
    <property type="molecule type" value="Genomic_DNA"/>
</dbReference>
<evidence type="ECO:0000256" key="5">
    <source>
        <dbReference type="ARBA" id="ARBA00022946"/>
    </source>
</evidence>
<evidence type="ECO:0000256" key="7">
    <source>
        <dbReference type="ARBA" id="ARBA00023128"/>
    </source>
</evidence>
<dbReference type="GO" id="GO:0030150">
    <property type="term" value="P:protein import into mitochondrial matrix"/>
    <property type="evidence" value="ECO:0007669"/>
    <property type="project" value="UniProtKB-UniRule"/>
</dbReference>
<comment type="function">
    <text evidence="9">Essential component of the TIM23 complex, a complex that mediates the translocation of transit peptide-containing proteins across the mitochondrial inner membrane.</text>
</comment>
<dbReference type="GO" id="GO:0005744">
    <property type="term" value="C:TIM23 mitochondrial import inner membrane translocase complex"/>
    <property type="evidence" value="ECO:0007669"/>
    <property type="project" value="UniProtKB-UniRule"/>
</dbReference>
<keyword evidence="7 9" id="KW-0496">Mitochondrion</keyword>
<feature type="compositionally biased region" description="Low complexity" evidence="10">
    <location>
        <begin position="12"/>
        <end position="26"/>
    </location>
</feature>